<gene>
    <name evidence="1" type="ORF">F4820DRAFT_454421</name>
</gene>
<dbReference type="Proteomes" id="UP001497700">
    <property type="component" value="Unassembled WGS sequence"/>
</dbReference>
<dbReference type="EMBL" id="MU393676">
    <property type="protein sequence ID" value="KAI4858895.1"/>
    <property type="molecule type" value="Genomic_DNA"/>
</dbReference>
<accession>A0ACB9YHJ5</accession>
<evidence type="ECO:0000313" key="1">
    <source>
        <dbReference type="EMBL" id="KAI4858895.1"/>
    </source>
</evidence>
<protein>
    <submittedName>
        <fullName evidence="1">Uncharacterized protein</fullName>
    </submittedName>
</protein>
<keyword evidence="2" id="KW-1185">Reference proteome</keyword>
<comment type="caution">
    <text evidence="1">The sequence shown here is derived from an EMBL/GenBank/DDBJ whole genome shotgun (WGS) entry which is preliminary data.</text>
</comment>
<reference evidence="1 2" key="1">
    <citation type="journal article" date="2022" name="New Phytol.">
        <title>Ecological generalism drives hyperdiversity of secondary metabolite gene clusters in xylarialean endophytes.</title>
        <authorList>
            <person name="Franco M.E.E."/>
            <person name="Wisecaver J.H."/>
            <person name="Arnold A.E."/>
            <person name="Ju Y.M."/>
            <person name="Slot J.C."/>
            <person name="Ahrendt S."/>
            <person name="Moore L.P."/>
            <person name="Eastman K.E."/>
            <person name="Scott K."/>
            <person name="Konkel Z."/>
            <person name="Mondo S.J."/>
            <person name="Kuo A."/>
            <person name="Hayes R.D."/>
            <person name="Haridas S."/>
            <person name="Andreopoulos B."/>
            <person name="Riley R."/>
            <person name="LaButti K."/>
            <person name="Pangilinan J."/>
            <person name="Lipzen A."/>
            <person name="Amirebrahimi M."/>
            <person name="Yan J."/>
            <person name="Adam C."/>
            <person name="Keymanesh K."/>
            <person name="Ng V."/>
            <person name="Louie K."/>
            <person name="Northen T."/>
            <person name="Drula E."/>
            <person name="Henrissat B."/>
            <person name="Hsieh H.M."/>
            <person name="Youens-Clark K."/>
            <person name="Lutzoni F."/>
            <person name="Miadlikowska J."/>
            <person name="Eastwood D.C."/>
            <person name="Hamelin R.C."/>
            <person name="Grigoriev I.V."/>
            <person name="U'Ren J.M."/>
        </authorList>
    </citation>
    <scope>NUCLEOTIDE SEQUENCE [LARGE SCALE GENOMIC DNA]</scope>
    <source>
        <strain evidence="1 2">CBS 119005</strain>
    </source>
</reference>
<name>A0ACB9YHJ5_9PEZI</name>
<organism evidence="1 2">
    <name type="scientific">Hypoxylon rubiginosum</name>
    <dbReference type="NCBI Taxonomy" id="110542"/>
    <lineage>
        <taxon>Eukaryota</taxon>
        <taxon>Fungi</taxon>
        <taxon>Dikarya</taxon>
        <taxon>Ascomycota</taxon>
        <taxon>Pezizomycotina</taxon>
        <taxon>Sordariomycetes</taxon>
        <taxon>Xylariomycetidae</taxon>
        <taxon>Xylariales</taxon>
        <taxon>Hypoxylaceae</taxon>
        <taxon>Hypoxylon</taxon>
    </lineage>
</organism>
<evidence type="ECO:0000313" key="2">
    <source>
        <dbReference type="Proteomes" id="UP001497700"/>
    </source>
</evidence>
<sequence>MNRRQRERRQNSYNAARSADFSRSRTRDFSSSRTEDFSSSQTKGRLCSHFDSLFAEAEETMRDIVSLEFGLSTRPQLEFELKPIRRGPGASIRLSLSPTITVFVPELTRKPDGRTPEDPDALELAAGRAVRAIRLGVGLQRYGIDERTTCVPFRDRSDLFHCNFVFYFDKLRHKVTWAPPYVYRPERSARGDTVYELVSTDPGRSVGDSLEEKRMEDIQA</sequence>
<proteinExistence type="predicted"/>